<reference evidence="3" key="1">
    <citation type="submission" date="2015-11" db="EMBL/GenBank/DDBJ databases">
        <authorList>
            <person name="Holder M.E."/>
            <person name="Ajami N.J."/>
            <person name="Petrosino J.F."/>
        </authorList>
    </citation>
    <scope>NUCLEOTIDE SEQUENCE [LARGE SCALE GENOMIC DNA]</scope>
    <source>
        <strain evidence="3">F0113</strain>
    </source>
</reference>
<name>A0A0S2KJP2_9BACT</name>
<accession>A0A0S2KJP2</accession>
<keyword evidence="1" id="KW-0472">Membrane</keyword>
<evidence type="ECO:0000256" key="1">
    <source>
        <dbReference type="SAM" id="Phobius"/>
    </source>
</evidence>
<keyword evidence="1" id="KW-1133">Transmembrane helix</keyword>
<dbReference type="Proteomes" id="UP000056252">
    <property type="component" value="Chromosome"/>
</dbReference>
<dbReference type="AlphaFoldDB" id="A0A0S2KJP2"/>
<dbReference type="RefSeq" id="WP_025065779.1">
    <property type="nucleotide sequence ID" value="NZ_CP013195.1"/>
</dbReference>
<protein>
    <submittedName>
        <fullName evidence="2">Uncharacterized protein</fullName>
    </submittedName>
</protein>
<keyword evidence="3" id="KW-1185">Reference proteome</keyword>
<dbReference type="EMBL" id="CP013195">
    <property type="protein sequence ID" value="ALO48323.1"/>
    <property type="molecule type" value="Genomic_DNA"/>
</dbReference>
<feature type="transmembrane region" description="Helical" evidence="1">
    <location>
        <begin position="12"/>
        <end position="32"/>
    </location>
</feature>
<evidence type="ECO:0000313" key="2">
    <source>
        <dbReference type="EMBL" id="ALO48323.1"/>
    </source>
</evidence>
<organism evidence="2 3">
    <name type="scientific">Hoylesella enoeca</name>
    <dbReference type="NCBI Taxonomy" id="76123"/>
    <lineage>
        <taxon>Bacteria</taxon>
        <taxon>Pseudomonadati</taxon>
        <taxon>Bacteroidota</taxon>
        <taxon>Bacteroidia</taxon>
        <taxon>Bacteroidales</taxon>
        <taxon>Prevotellaceae</taxon>
        <taxon>Hoylesella</taxon>
    </lineage>
</organism>
<dbReference type="KEGG" id="peo:AS203_03845"/>
<feature type="transmembrane region" description="Helical" evidence="1">
    <location>
        <begin position="63"/>
        <end position="82"/>
    </location>
</feature>
<dbReference type="STRING" id="76123.AS203_03845"/>
<feature type="transmembrane region" description="Helical" evidence="1">
    <location>
        <begin position="88"/>
        <end position="106"/>
    </location>
</feature>
<sequence length="130" mass="14827">MTTTHENPLSIWVRLILLLDIIYLIVPLLGALTLESNTYDFCFRLGVMACLVGIYCRQRWGVIGFYALLIVNFVCAAFLHLGMGTHDVMLNFAGFLVQALWIYLALSIRKDRRSGWSVIFGLKDRGHEMN</sequence>
<keyword evidence="1" id="KW-0812">Transmembrane</keyword>
<evidence type="ECO:0000313" key="3">
    <source>
        <dbReference type="Proteomes" id="UP000056252"/>
    </source>
</evidence>
<proteinExistence type="predicted"/>
<gene>
    <name evidence="2" type="ORF">AS203_03845</name>
</gene>